<organism evidence="15 16">
    <name type="scientific">Glonium stellatum</name>
    <dbReference type="NCBI Taxonomy" id="574774"/>
    <lineage>
        <taxon>Eukaryota</taxon>
        <taxon>Fungi</taxon>
        <taxon>Dikarya</taxon>
        <taxon>Ascomycota</taxon>
        <taxon>Pezizomycotina</taxon>
        <taxon>Dothideomycetes</taxon>
        <taxon>Pleosporomycetidae</taxon>
        <taxon>Gloniales</taxon>
        <taxon>Gloniaceae</taxon>
        <taxon>Glonium</taxon>
    </lineage>
</organism>
<dbReference type="Proteomes" id="UP000250140">
    <property type="component" value="Unassembled WGS sequence"/>
</dbReference>
<evidence type="ECO:0000256" key="4">
    <source>
        <dbReference type="ARBA" id="ARBA00011218"/>
    </source>
</evidence>
<comment type="similarity">
    <text evidence="3">Belongs to the NadC/ModD family.</text>
</comment>
<dbReference type="CDD" id="cd01572">
    <property type="entry name" value="QPRTase"/>
    <property type="match status" value="1"/>
</dbReference>
<keyword evidence="9" id="KW-0808">Transferase</keyword>
<comment type="pathway">
    <text evidence="2">Cofactor biosynthesis; NAD(+) biosynthesis; nicotinate D-ribonucleotide from quinolinate: step 1/1.</text>
</comment>
<dbReference type="Pfam" id="PF04082">
    <property type="entry name" value="Fungal_trans"/>
    <property type="match status" value="1"/>
</dbReference>
<dbReference type="GO" id="GO:0003677">
    <property type="term" value="F:DNA binding"/>
    <property type="evidence" value="ECO:0007669"/>
    <property type="project" value="InterPro"/>
</dbReference>
<dbReference type="SUPFAM" id="SSF54675">
    <property type="entry name" value="Nicotinate/Quinolinate PRTase N-terminal domain-like"/>
    <property type="match status" value="1"/>
</dbReference>
<dbReference type="OrthoDB" id="10067394at2759"/>
<dbReference type="FunFam" id="3.20.20.70:FF:000090">
    <property type="entry name" value="Nicotinate-nucleotide pyrophosphorylase [carboxylating]"/>
    <property type="match status" value="1"/>
</dbReference>
<accession>A0A8E2F4Z9</accession>
<evidence type="ECO:0000256" key="5">
    <source>
        <dbReference type="ARBA" id="ARBA00011944"/>
    </source>
</evidence>
<dbReference type="GO" id="GO:0009435">
    <property type="term" value="P:NAD+ biosynthetic process"/>
    <property type="evidence" value="ECO:0007669"/>
    <property type="project" value="UniProtKB-UniPathway"/>
</dbReference>
<dbReference type="UniPathway" id="UPA00253">
    <property type="reaction ID" value="UER00331"/>
</dbReference>
<dbReference type="SUPFAM" id="SSF51690">
    <property type="entry name" value="Nicotinate/Quinolinate PRTase C-terminal domain-like"/>
    <property type="match status" value="1"/>
</dbReference>
<dbReference type="EMBL" id="KV749239">
    <property type="protein sequence ID" value="OCL10440.1"/>
    <property type="molecule type" value="Genomic_DNA"/>
</dbReference>
<evidence type="ECO:0000256" key="9">
    <source>
        <dbReference type="ARBA" id="ARBA00022679"/>
    </source>
</evidence>
<dbReference type="InterPro" id="IPR007219">
    <property type="entry name" value="XnlR_reg_dom"/>
</dbReference>
<dbReference type="Gene3D" id="3.20.20.70">
    <property type="entry name" value="Aldolase class I"/>
    <property type="match status" value="1"/>
</dbReference>
<evidence type="ECO:0000256" key="8">
    <source>
        <dbReference type="ARBA" id="ARBA00022676"/>
    </source>
</evidence>
<evidence type="ECO:0000313" key="15">
    <source>
        <dbReference type="EMBL" id="OCL10440.1"/>
    </source>
</evidence>
<evidence type="ECO:0000313" key="16">
    <source>
        <dbReference type="Proteomes" id="UP000250140"/>
    </source>
</evidence>
<protein>
    <recommendedName>
        <fullName evidence="6">Nicotinate-nucleotide pyrophosphorylase [carboxylating]</fullName>
        <ecNumber evidence="5">2.4.2.19</ecNumber>
    </recommendedName>
    <alternativeName>
        <fullName evidence="11">Quinolinate phosphoribosyltransferase [decarboxylating]</fullName>
    </alternativeName>
</protein>
<dbReference type="GO" id="GO:0034213">
    <property type="term" value="P:quinolinate catabolic process"/>
    <property type="evidence" value="ECO:0007669"/>
    <property type="project" value="TreeGrafter"/>
</dbReference>
<evidence type="ECO:0000256" key="2">
    <source>
        <dbReference type="ARBA" id="ARBA00004893"/>
    </source>
</evidence>
<dbReference type="InterPro" id="IPR037128">
    <property type="entry name" value="Quinolinate_PRibosylTase_N_sf"/>
</dbReference>
<dbReference type="Pfam" id="PF01729">
    <property type="entry name" value="QRPTase_C"/>
    <property type="match status" value="1"/>
</dbReference>
<keyword evidence="10" id="KW-0539">Nucleus</keyword>
<reference evidence="15 16" key="1">
    <citation type="journal article" date="2016" name="Nat. Commun.">
        <title>Ectomycorrhizal ecology is imprinted in the genome of the dominant symbiotic fungus Cenococcum geophilum.</title>
        <authorList>
            <consortium name="DOE Joint Genome Institute"/>
            <person name="Peter M."/>
            <person name="Kohler A."/>
            <person name="Ohm R.A."/>
            <person name="Kuo A."/>
            <person name="Krutzmann J."/>
            <person name="Morin E."/>
            <person name="Arend M."/>
            <person name="Barry K.W."/>
            <person name="Binder M."/>
            <person name="Choi C."/>
            <person name="Clum A."/>
            <person name="Copeland A."/>
            <person name="Grisel N."/>
            <person name="Haridas S."/>
            <person name="Kipfer T."/>
            <person name="LaButti K."/>
            <person name="Lindquist E."/>
            <person name="Lipzen A."/>
            <person name="Maire R."/>
            <person name="Meier B."/>
            <person name="Mihaltcheva S."/>
            <person name="Molinier V."/>
            <person name="Murat C."/>
            <person name="Poggeler S."/>
            <person name="Quandt C.A."/>
            <person name="Sperisen C."/>
            <person name="Tritt A."/>
            <person name="Tisserant E."/>
            <person name="Crous P.W."/>
            <person name="Henrissat B."/>
            <person name="Nehls U."/>
            <person name="Egli S."/>
            <person name="Spatafora J.W."/>
            <person name="Grigoriev I.V."/>
            <person name="Martin F.M."/>
        </authorList>
    </citation>
    <scope>NUCLEOTIDE SEQUENCE [LARGE SCALE GENOMIC DNA]</scope>
    <source>
        <strain evidence="15 16">CBS 207.34</strain>
    </source>
</reference>
<dbReference type="PANTHER" id="PTHR32179">
    <property type="entry name" value="NICOTINATE-NUCLEOTIDE PYROPHOSPHORYLASE [CARBOXYLATING]"/>
    <property type="match status" value="1"/>
</dbReference>
<evidence type="ECO:0000256" key="7">
    <source>
        <dbReference type="ARBA" id="ARBA00022642"/>
    </source>
</evidence>
<dbReference type="InterPro" id="IPR036068">
    <property type="entry name" value="Nicotinate_pribotase-like_C"/>
</dbReference>
<gene>
    <name evidence="15" type="ORF">AOQ84DRAFT_337451</name>
</gene>
<comment type="subunit">
    <text evidence="4">Hexamer formed by 3 homodimers.</text>
</comment>
<evidence type="ECO:0000256" key="11">
    <source>
        <dbReference type="ARBA" id="ARBA00033102"/>
    </source>
</evidence>
<dbReference type="InterPro" id="IPR027277">
    <property type="entry name" value="NadC/ModD"/>
</dbReference>
<keyword evidence="7" id="KW-0662">Pyridine nucleotide biosynthesis</keyword>
<dbReference type="CDD" id="cd12148">
    <property type="entry name" value="fungal_TF_MHR"/>
    <property type="match status" value="1"/>
</dbReference>
<evidence type="ECO:0000256" key="3">
    <source>
        <dbReference type="ARBA" id="ARBA00009400"/>
    </source>
</evidence>
<dbReference type="PANTHER" id="PTHR32179:SF3">
    <property type="entry name" value="NICOTINATE-NUCLEOTIDE PYROPHOSPHORYLASE [CARBOXYLATING]"/>
    <property type="match status" value="1"/>
</dbReference>
<dbReference type="InterPro" id="IPR002638">
    <property type="entry name" value="Quinolinate_PRibosylTrfase_C"/>
</dbReference>
<comment type="catalytic activity">
    <reaction evidence="12">
        <text>nicotinate beta-D-ribonucleotide + CO2 + diphosphate = quinolinate + 5-phospho-alpha-D-ribose 1-diphosphate + 2 H(+)</text>
        <dbReference type="Rhea" id="RHEA:12733"/>
        <dbReference type="ChEBI" id="CHEBI:15378"/>
        <dbReference type="ChEBI" id="CHEBI:16526"/>
        <dbReference type="ChEBI" id="CHEBI:29959"/>
        <dbReference type="ChEBI" id="CHEBI:33019"/>
        <dbReference type="ChEBI" id="CHEBI:57502"/>
        <dbReference type="ChEBI" id="CHEBI:58017"/>
        <dbReference type="EC" id="2.4.2.19"/>
    </reaction>
</comment>
<dbReference type="NCBIfam" id="TIGR00078">
    <property type="entry name" value="nadC"/>
    <property type="match status" value="1"/>
</dbReference>
<dbReference type="AlphaFoldDB" id="A0A8E2F4Z9"/>
<dbReference type="InterPro" id="IPR004393">
    <property type="entry name" value="NadC"/>
</dbReference>
<dbReference type="GO" id="GO:0005737">
    <property type="term" value="C:cytoplasm"/>
    <property type="evidence" value="ECO:0007669"/>
    <property type="project" value="TreeGrafter"/>
</dbReference>
<sequence>MVISEGAPAHGTVAHLLPQTYKRMVAEWLEEDTPSFDYGGFVVGEEISEARLLGKSEVVRKLLLGERVALNALARCSGIATKSSRLLNLLRRAGYQNTLAGTRKTTPGFRLVEKYGMLVGGCDPHRQDLSAMTMLKDNHIVAAGSITSAVRAAKSAGGFSIKIEVECQSFKEADEAIAAGADVVMLDNFTSEGVKIAAAQLKEKWGRGMGDRKAFLVEVSGGLTEENVEAYVCTDVDVISTSSIHQGVKHVDFSSNQLMFSVSSSRLLDIYYEFFHNAHPFVLPRHFISQRSPASSPILEALLAVMQFIGAIYAPWTTSDIYRTRAEKALFGSMLEETGFHVQALLLYSIAQHYSDRWLQAHKALDAATRMALCIGMNFQEFASRYGEGNPVLEESWRRTYWMLFITDQHFAIVRNSIDYTLRDVITTVELPCEESEYQSGNIPQPATLQQYEARDLADVEIVFSSFTYLIDAVRTVRFFLQKFTETGGLSEGLVLAAEPKVVSWNLLLPTCKKDPLGPDGKVDELLFLAHLIICIAGIILHRPFSSLSYSVEELYPQTFPPAPINAILPPKHPRQGSHTVKALKATEKLTQLLAVPSPPILHSPMAISVVAGITSAQVAACKVFLDDKPLAVARDRIRLSIGTLKAHAEIWPLSHKTLREVRVIARETLSTPQVNQPQHVNPSEIETLHDEFSRSIDPAPQIDIFNALEIPSPSMDWPGVSDLSNPSDTI</sequence>
<dbReference type="GO" id="GO:0004514">
    <property type="term" value="F:nicotinate-nucleotide diphosphorylase (carboxylating) activity"/>
    <property type="evidence" value="ECO:0007669"/>
    <property type="project" value="UniProtKB-EC"/>
</dbReference>
<comment type="function">
    <text evidence="1">Involved in the catabolism of quinolinic acid (QA).</text>
</comment>
<dbReference type="GO" id="GO:0006351">
    <property type="term" value="P:DNA-templated transcription"/>
    <property type="evidence" value="ECO:0007669"/>
    <property type="project" value="InterPro"/>
</dbReference>
<evidence type="ECO:0000256" key="6">
    <source>
        <dbReference type="ARBA" id="ARBA00020990"/>
    </source>
</evidence>
<feature type="domain" description="Xylanolytic transcriptional activator regulatory" evidence="14">
    <location>
        <begin position="268"/>
        <end position="449"/>
    </location>
</feature>
<evidence type="ECO:0000256" key="10">
    <source>
        <dbReference type="ARBA" id="ARBA00023242"/>
    </source>
</evidence>
<evidence type="ECO:0000256" key="1">
    <source>
        <dbReference type="ARBA" id="ARBA00003237"/>
    </source>
</evidence>
<dbReference type="EC" id="2.4.2.19" evidence="5"/>
<keyword evidence="8" id="KW-0328">Glycosyltransferase</keyword>
<dbReference type="GO" id="GO:0008270">
    <property type="term" value="F:zinc ion binding"/>
    <property type="evidence" value="ECO:0007669"/>
    <property type="project" value="InterPro"/>
</dbReference>
<keyword evidence="16" id="KW-1185">Reference proteome</keyword>
<evidence type="ECO:0000259" key="13">
    <source>
        <dbReference type="Pfam" id="PF01729"/>
    </source>
</evidence>
<name>A0A8E2F4Z9_9PEZI</name>
<evidence type="ECO:0000256" key="12">
    <source>
        <dbReference type="ARBA" id="ARBA00047445"/>
    </source>
</evidence>
<feature type="domain" description="Quinolinate phosphoribosyl transferase C-terminal" evidence="13">
    <location>
        <begin position="79"/>
        <end position="254"/>
    </location>
</feature>
<dbReference type="InterPro" id="IPR013785">
    <property type="entry name" value="Aldolase_TIM"/>
</dbReference>
<evidence type="ECO:0000259" key="14">
    <source>
        <dbReference type="Pfam" id="PF04082"/>
    </source>
</evidence>
<proteinExistence type="inferred from homology"/>
<dbReference type="Gene3D" id="3.90.1170.20">
    <property type="entry name" value="Quinolinate phosphoribosyl transferase, N-terminal domain"/>
    <property type="match status" value="2"/>
</dbReference>